<comment type="subcellular location">
    <subcellularLocation>
        <location evidence="1">Membrane</location>
        <topology evidence="1">Multi-pass membrane protein</topology>
    </subcellularLocation>
</comment>
<dbReference type="GO" id="GO:0004252">
    <property type="term" value="F:serine-type endopeptidase activity"/>
    <property type="evidence" value="ECO:0007669"/>
    <property type="project" value="InterPro"/>
</dbReference>
<dbReference type="PANTHER" id="PTHR43731:SF14">
    <property type="entry name" value="PRESENILIN-ASSOCIATED RHOMBOID-LIKE PROTEIN, MITOCHONDRIAL"/>
    <property type="match status" value="1"/>
</dbReference>
<comment type="caution">
    <text evidence="9">The sequence shown here is derived from an EMBL/GenBank/DDBJ whole genome shotgun (WGS) entry which is preliminary data.</text>
</comment>
<evidence type="ECO:0000313" key="10">
    <source>
        <dbReference type="Proteomes" id="UP000051906"/>
    </source>
</evidence>
<name>A0A0R2LY07_9LACO</name>
<evidence type="ECO:0000256" key="7">
    <source>
        <dbReference type="SAM" id="Phobius"/>
    </source>
</evidence>
<evidence type="ECO:0000256" key="2">
    <source>
        <dbReference type="ARBA" id="ARBA00009045"/>
    </source>
</evidence>
<evidence type="ECO:0000259" key="8">
    <source>
        <dbReference type="Pfam" id="PF01694"/>
    </source>
</evidence>
<keyword evidence="6 7" id="KW-0472">Membrane</keyword>
<feature type="transmembrane region" description="Helical" evidence="7">
    <location>
        <begin position="68"/>
        <end position="88"/>
    </location>
</feature>
<keyword evidence="9" id="KW-0645">Protease</keyword>
<dbReference type="GO" id="GO:0006508">
    <property type="term" value="P:proteolysis"/>
    <property type="evidence" value="ECO:0007669"/>
    <property type="project" value="UniProtKB-KW"/>
</dbReference>
<accession>A0A0R2LY07</accession>
<dbReference type="AlphaFoldDB" id="A0A0R2LY07"/>
<dbReference type="GO" id="GO:0016020">
    <property type="term" value="C:membrane"/>
    <property type="evidence" value="ECO:0007669"/>
    <property type="project" value="UniProtKB-SubCell"/>
</dbReference>
<feature type="transmembrane region" description="Helical" evidence="7">
    <location>
        <begin position="176"/>
        <end position="195"/>
    </location>
</feature>
<dbReference type="STRING" id="616990.IV54_GL001413"/>
<organism evidence="9 10">
    <name type="scientific">Levilactobacillus paucivorans</name>
    <dbReference type="NCBI Taxonomy" id="616990"/>
    <lineage>
        <taxon>Bacteria</taxon>
        <taxon>Bacillati</taxon>
        <taxon>Bacillota</taxon>
        <taxon>Bacilli</taxon>
        <taxon>Lactobacillales</taxon>
        <taxon>Lactobacillaceae</taxon>
        <taxon>Levilactobacillus</taxon>
    </lineage>
</organism>
<keyword evidence="10" id="KW-1185">Reference proteome</keyword>
<dbReference type="EMBL" id="JQCA01000037">
    <property type="protein sequence ID" value="KRO04354.1"/>
    <property type="molecule type" value="Genomic_DNA"/>
</dbReference>
<dbReference type="Proteomes" id="UP000051906">
    <property type="component" value="Unassembled WGS sequence"/>
</dbReference>
<evidence type="ECO:0000256" key="6">
    <source>
        <dbReference type="ARBA" id="ARBA00023136"/>
    </source>
</evidence>
<feature type="transmembrane region" description="Helical" evidence="7">
    <location>
        <begin position="153"/>
        <end position="170"/>
    </location>
</feature>
<evidence type="ECO:0000256" key="3">
    <source>
        <dbReference type="ARBA" id="ARBA00022692"/>
    </source>
</evidence>
<dbReference type="PATRIC" id="fig|616990.3.peg.1505"/>
<dbReference type="PANTHER" id="PTHR43731">
    <property type="entry name" value="RHOMBOID PROTEASE"/>
    <property type="match status" value="1"/>
</dbReference>
<reference evidence="9 10" key="1">
    <citation type="journal article" date="2015" name="Genome Announc.">
        <title>Expanding the biotechnology potential of lactobacilli through comparative genomics of 213 strains and associated genera.</title>
        <authorList>
            <person name="Sun Z."/>
            <person name="Harris H.M."/>
            <person name="McCann A."/>
            <person name="Guo C."/>
            <person name="Argimon S."/>
            <person name="Zhang W."/>
            <person name="Yang X."/>
            <person name="Jeffery I.B."/>
            <person name="Cooney J.C."/>
            <person name="Kagawa T.F."/>
            <person name="Liu W."/>
            <person name="Song Y."/>
            <person name="Salvetti E."/>
            <person name="Wrobel A."/>
            <person name="Rasinkangas P."/>
            <person name="Parkhill J."/>
            <person name="Rea M.C."/>
            <person name="O'Sullivan O."/>
            <person name="Ritari J."/>
            <person name="Douillard F.P."/>
            <person name="Paul Ross R."/>
            <person name="Yang R."/>
            <person name="Briner A.E."/>
            <person name="Felis G.E."/>
            <person name="de Vos W.M."/>
            <person name="Barrangou R."/>
            <person name="Klaenhammer T.R."/>
            <person name="Caufield P.W."/>
            <person name="Cui Y."/>
            <person name="Zhang H."/>
            <person name="O'Toole P.W."/>
        </authorList>
    </citation>
    <scope>NUCLEOTIDE SEQUENCE [LARGE SCALE GENOMIC DNA]</scope>
    <source>
        <strain evidence="9 10">DSM 22467</strain>
    </source>
</reference>
<evidence type="ECO:0000313" key="9">
    <source>
        <dbReference type="EMBL" id="KRO04354.1"/>
    </source>
</evidence>
<keyword evidence="3 7" id="KW-0812">Transmembrane</keyword>
<sequence>MAQKFKYRLNRLDNQPFMTVGLIAIMVVVYLAMTVSGGSTNVNVLITYGAKVNVLIQQGEWWRLVTPIFLHIGFTHILMNMITLYFVGIQIEAAFGHARFLGIFLVSGIGGNIASFCFSDSLSAGASTAIFGLFGAFLMLGESFWQNPNIRQLSQTFLGFVVMNILFDLFAPGIDLAGHIGGLAAGFLVAYTLGVPRIGRVSTVKRIVATVVLIVGLVWLYMHGLSR</sequence>
<comment type="similarity">
    <text evidence="2">Belongs to the peptidase S54 family.</text>
</comment>
<dbReference type="InterPro" id="IPR050925">
    <property type="entry name" value="Rhomboid_protease_S54"/>
</dbReference>
<evidence type="ECO:0000256" key="5">
    <source>
        <dbReference type="ARBA" id="ARBA00022989"/>
    </source>
</evidence>
<feature type="transmembrane region" description="Helical" evidence="7">
    <location>
        <begin position="124"/>
        <end position="141"/>
    </location>
</feature>
<gene>
    <name evidence="9" type="ORF">IV54_GL001413</name>
</gene>
<dbReference type="InterPro" id="IPR035952">
    <property type="entry name" value="Rhomboid-like_sf"/>
</dbReference>
<keyword evidence="5 7" id="KW-1133">Transmembrane helix</keyword>
<evidence type="ECO:0000256" key="4">
    <source>
        <dbReference type="ARBA" id="ARBA00022801"/>
    </source>
</evidence>
<dbReference type="SUPFAM" id="SSF144091">
    <property type="entry name" value="Rhomboid-like"/>
    <property type="match status" value="1"/>
</dbReference>
<proteinExistence type="inferred from homology"/>
<feature type="transmembrane region" description="Helical" evidence="7">
    <location>
        <begin position="100"/>
        <end position="118"/>
    </location>
</feature>
<protein>
    <submittedName>
        <fullName evidence="9">Membrane-associated serine protease</fullName>
    </submittedName>
</protein>
<feature type="transmembrane region" description="Helical" evidence="7">
    <location>
        <begin position="207"/>
        <end position="224"/>
    </location>
</feature>
<dbReference type="InterPro" id="IPR022764">
    <property type="entry name" value="Peptidase_S54_rhomboid_dom"/>
</dbReference>
<dbReference type="Pfam" id="PF01694">
    <property type="entry name" value="Rhomboid"/>
    <property type="match status" value="1"/>
</dbReference>
<evidence type="ECO:0000256" key="1">
    <source>
        <dbReference type="ARBA" id="ARBA00004141"/>
    </source>
</evidence>
<keyword evidence="4" id="KW-0378">Hydrolase</keyword>
<dbReference type="Gene3D" id="1.20.1540.10">
    <property type="entry name" value="Rhomboid-like"/>
    <property type="match status" value="1"/>
</dbReference>
<feature type="domain" description="Peptidase S54 rhomboid" evidence="8">
    <location>
        <begin position="59"/>
        <end position="193"/>
    </location>
</feature>
<feature type="transmembrane region" description="Helical" evidence="7">
    <location>
        <begin position="20"/>
        <end position="48"/>
    </location>
</feature>